<comment type="caution">
    <text evidence="1">The sequence shown here is derived from an EMBL/GenBank/DDBJ whole genome shotgun (WGS) entry which is preliminary data.</text>
</comment>
<evidence type="ECO:0000313" key="2">
    <source>
        <dbReference type="Proteomes" id="UP000827092"/>
    </source>
</evidence>
<gene>
    <name evidence="1" type="ORF">JTE90_010358</name>
</gene>
<proteinExistence type="predicted"/>
<dbReference type="AlphaFoldDB" id="A0AAV6U0K9"/>
<keyword evidence="2" id="KW-1185">Reference proteome</keyword>
<reference evidence="1 2" key="1">
    <citation type="journal article" date="2022" name="Nat. Ecol. Evol.">
        <title>A masculinizing supergene underlies an exaggerated male reproductive morph in a spider.</title>
        <authorList>
            <person name="Hendrickx F."/>
            <person name="De Corte Z."/>
            <person name="Sonet G."/>
            <person name="Van Belleghem S.M."/>
            <person name="Kostlbacher S."/>
            <person name="Vangestel C."/>
        </authorList>
    </citation>
    <scope>NUCLEOTIDE SEQUENCE [LARGE SCALE GENOMIC DNA]</scope>
    <source>
        <strain evidence="1">W744_W776</strain>
    </source>
</reference>
<dbReference type="Proteomes" id="UP000827092">
    <property type="component" value="Unassembled WGS sequence"/>
</dbReference>
<dbReference type="EMBL" id="JAFNEN010000745">
    <property type="protein sequence ID" value="KAG8177840.1"/>
    <property type="molecule type" value="Genomic_DNA"/>
</dbReference>
<sequence>MIIDWFHICQHHTWFIYLPAKPSLFGICYMVPSGLDDPSHVCVLNNHQKTIHTWPFVDHLNSLSSDLSLSPPDPKRLRYSPTYFRYVTISTNPALVSKLINVGF</sequence>
<evidence type="ECO:0000313" key="1">
    <source>
        <dbReference type="EMBL" id="KAG8177840.1"/>
    </source>
</evidence>
<protein>
    <submittedName>
        <fullName evidence="1">Uncharacterized protein</fullName>
    </submittedName>
</protein>
<name>A0AAV6U0K9_9ARAC</name>
<accession>A0AAV6U0K9</accession>
<organism evidence="1 2">
    <name type="scientific">Oedothorax gibbosus</name>
    <dbReference type="NCBI Taxonomy" id="931172"/>
    <lineage>
        <taxon>Eukaryota</taxon>
        <taxon>Metazoa</taxon>
        <taxon>Ecdysozoa</taxon>
        <taxon>Arthropoda</taxon>
        <taxon>Chelicerata</taxon>
        <taxon>Arachnida</taxon>
        <taxon>Araneae</taxon>
        <taxon>Araneomorphae</taxon>
        <taxon>Entelegynae</taxon>
        <taxon>Araneoidea</taxon>
        <taxon>Linyphiidae</taxon>
        <taxon>Erigoninae</taxon>
        <taxon>Oedothorax</taxon>
    </lineage>
</organism>